<name>A0ABU9K9I3_9BACI</name>
<dbReference type="InterPro" id="IPR012337">
    <property type="entry name" value="RNaseH-like_sf"/>
</dbReference>
<dbReference type="RefSeq" id="WP_341982037.1">
    <property type="nucleotide sequence ID" value="NZ_JBBYAF010000011.1"/>
</dbReference>
<reference evidence="1 2" key="1">
    <citation type="submission" date="2024-04" db="EMBL/GenBank/DDBJ databases">
        <title>Bacillus oryzaecorticis sp. nov., a moderately halophilic bacterium isolated from rice husks.</title>
        <authorList>
            <person name="Zhu H.-S."/>
        </authorList>
    </citation>
    <scope>NUCLEOTIDE SEQUENCE [LARGE SCALE GENOMIC DNA]</scope>
    <source>
        <strain evidence="1 2">ZC255</strain>
    </source>
</reference>
<evidence type="ECO:0008006" key="3">
    <source>
        <dbReference type="Google" id="ProtNLM"/>
    </source>
</evidence>
<protein>
    <recommendedName>
        <fullName evidence="3">Holliday junction resolvase RuvC</fullName>
    </recommendedName>
</protein>
<proteinExistence type="predicted"/>
<comment type="caution">
    <text evidence="1">The sequence shown here is derived from an EMBL/GenBank/DDBJ whole genome shotgun (WGS) entry which is preliminary data.</text>
</comment>
<dbReference type="InterPro" id="IPR036397">
    <property type="entry name" value="RNaseH_sf"/>
</dbReference>
<accession>A0ABU9K9I3</accession>
<dbReference type="SUPFAM" id="SSF53098">
    <property type="entry name" value="Ribonuclease H-like"/>
    <property type="match status" value="1"/>
</dbReference>
<organism evidence="1 2">
    <name type="scientific">Rossellomorea oryzaecorticis</name>
    <dbReference type="NCBI Taxonomy" id="1396505"/>
    <lineage>
        <taxon>Bacteria</taxon>
        <taxon>Bacillati</taxon>
        <taxon>Bacillota</taxon>
        <taxon>Bacilli</taxon>
        <taxon>Bacillales</taxon>
        <taxon>Bacillaceae</taxon>
        <taxon>Rossellomorea</taxon>
    </lineage>
</organism>
<dbReference type="Gene3D" id="3.30.420.10">
    <property type="entry name" value="Ribonuclease H-like superfamily/Ribonuclease H"/>
    <property type="match status" value="1"/>
</dbReference>
<evidence type="ECO:0000313" key="1">
    <source>
        <dbReference type="EMBL" id="MEL3972095.1"/>
    </source>
</evidence>
<sequence>MLLLALDPSLSIVGYSIYYVDKNECSLLTFGKFKLDHKLEYFDRILTIEGYLNKILNSNREITHLIVEDIQYQKKIGVAVYKKLSFLQFFLRYYSLCNNLESEFVQVNSWRSAVGHFCDLSKNNKIIWNKYVNSQINHVSELDNNVSDAIGIGLWKCLHSPYKLSSSESFQTIINKKQL</sequence>
<gene>
    <name evidence="1" type="ORF">AAEO50_07375</name>
</gene>
<evidence type="ECO:0000313" key="2">
    <source>
        <dbReference type="Proteomes" id="UP001389717"/>
    </source>
</evidence>
<keyword evidence="2" id="KW-1185">Reference proteome</keyword>
<dbReference type="EMBL" id="JBBYAF010000011">
    <property type="protein sequence ID" value="MEL3972095.1"/>
    <property type="molecule type" value="Genomic_DNA"/>
</dbReference>
<dbReference type="Proteomes" id="UP001389717">
    <property type="component" value="Unassembled WGS sequence"/>
</dbReference>